<evidence type="ECO:0000313" key="2">
    <source>
        <dbReference type="EMBL" id="KAG1773587.1"/>
    </source>
</evidence>
<dbReference type="EMBL" id="JABBWD010000047">
    <property type="protein sequence ID" value="KAG1773587.1"/>
    <property type="molecule type" value="Genomic_DNA"/>
</dbReference>
<evidence type="ECO:0000256" key="1">
    <source>
        <dbReference type="SAM" id="Phobius"/>
    </source>
</evidence>
<dbReference type="AlphaFoldDB" id="A0A9P6ZQ79"/>
<accession>A0A9P6ZQ79</accession>
<keyword evidence="1" id="KW-0812">Transmembrane</keyword>
<keyword evidence="1" id="KW-1133">Transmembrane helix</keyword>
<proteinExistence type="predicted"/>
<organism evidence="2 3">
    <name type="scientific">Suillus placidus</name>
    <dbReference type="NCBI Taxonomy" id="48579"/>
    <lineage>
        <taxon>Eukaryota</taxon>
        <taxon>Fungi</taxon>
        <taxon>Dikarya</taxon>
        <taxon>Basidiomycota</taxon>
        <taxon>Agaricomycotina</taxon>
        <taxon>Agaricomycetes</taxon>
        <taxon>Agaricomycetidae</taxon>
        <taxon>Boletales</taxon>
        <taxon>Suillineae</taxon>
        <taxon>Suillaceae</taxon>
        <taxon>Suillus</taxon>
    </lineage>
</organism>
<name>A0A9P6ZQ79_9AGAM</name>
<dbReference type="Proteomes" id="UP000714275">
    <property type="component" value="Unassembled WGS sequence"/>
</dbReference>
<comment type="caution">
    <text evidence="2">The sequence shown here is derived from an EMBL/GenBank/DDBJ whole genome shotgun (WGS) entry which is preliminary data.</text>
</comment>
<protein>
    <submittedName>
        <fullName evidence="2">Uncharacterized protein</fullName>
    </submittedName>
</protein>
<keyword evidence="3" id="KW-1185">Reference proteome</keyword>
<sequence length="91" mass="10783">MFMMFPMYSFFTFVLALRITRRYFQGVVRCLDVVLVYFFHASLYESFQVIRQSHWLCIGTFVLITGTVITLILHRRSPSRDACSDVFRTIV</sequence>
<reference evidence="2" key="1">
    <citation type="journal article" date="2020" name="New Phytol.">
        <title>Comparative genomics reveals dynamic genome evolution in host specialist ectomycorrhizal fungi.</title>
        <authorList>
            <person name="Lofgren L.A."/>
            <person name="Nguyen N.H."/>
            <person name="Vilgalys R."/>
            <person name="Ruytinx J."/>
            <person name="Liao H.L."/>
            <person name="Branco S."/>
            <person name="Kuo A."/>
            <person name="LaButti K."/>
            <person name="Lipzen A."/>
            <person name="Andreopoulos W."/>
            <person name="Pangilinan J."/>
            <person name="Riley R."/>
            <person name="Hundley H."/>
            <person name="Na H."/>
            <person name="Barry K."/>
            <person name="Grigoriev I.V."/>
            <person name="Stajich J.E."/>
            <person name="Kennedy P.G."/>
        </authorList>
    </citation>
    <scope>NUCLEOTIDE SEQUENCE</scope>
    <source>
        <strain evidence="2">DOB743</strain>
    </source>
</reference>
<feature type="transmembrane region" description="Helical" evidence="1">
    <location>
        <begin position="53"/>
        <end position="73"/>
    </location>
</feature>
<keyword evidence="1" id="KW-0472">Membrane</keyword>
<gene>
    <name evidence="2" type="ORF">EV702DRAFT_1129175</name>
</gene>
<evidence type="ECO:0000313" key="3">
    <source>
        <dbReference type="Proteomes" id="UP000714275"/>
    </source>
</evidence>